<dbReference type="PANTHER" id="PTHR11266">
    <property type="entry name" value="PEROXISOMAL MEMBRANE PROTEIN 2, PXMP2 MPV17"/>
    <property type="match status" value="1"/>
</dbReference>
<evidence type="ECO:0000256" key="1">
    <source>
        <dbReference type="ARBA" id="ARBA00004141"/>
    </source>
</evidence>
<dbReference type="VEuPathDB" id="VectorBase:GAUT006204"/>
<keyword evidence="4 7" id="KW-1133">Transmembrane helix</keyword>
<evidence type="ECO:0000256" key="6">
    <source>
        <dbReference type="ARBA" id="ARBA00049743"/>
    </source>
</evidence>
<dbReference type="STRING" id="7395.A0A1A9UIQ7"/>
<protein>
    <recommendedName>
        <fullName evidence="6">Mitochondrial inner membrane protein Mpv17</fullName>
    </recommendedName>
</protein>
<dbReference type="Proteomes" id="UP000078200">
    <property type="component" value="Unassembled WGS sequence"/>
</dbReference>
<evidence type="ECO:0000313" key="9">
    <source>
        <dbReference type="Proteomes" id="UP000078200"/>
    </source>
</evidence>
<keyword evidence="5 7" id="KW-0472">Membrane</keyword>
<accession>A0A1A9UIQ7</accession>
<evidence type="ECO:0000256" key="3">
    <source>
        <dbReference type="ARBA" id="ARBA00022692"/>
    </source>
</evidence>
<feature type="transmembrane region" description="Helical" evidence="7">
    <location>
        <begin position="90"/>
        <end position="108"/>
    </location>
</feature>
<comment type="subcellular location">
    <subcellularLocation>
        <location evidence="1">Membrane</location>
        <topology evidence="1">Multi-pass membrane protein</topology>
    </subcellularLocation>
</comment>
<evidence type="ECO:0000256" key="2">
    <source>
        <dbReference type="ARBA" id="ARBA00006824"/>
    </source>
</evidence>
<comment type="similarity">
    <text evidence="2">Belongs to the peroxisomal membrane protein PXMP2/4 family.</text>
</comment>
<evidence type="ECO:0000256" key="7">
    <source>
        <dbReference type="SAM" id="Phobius"/>
    </source>
</evidence>
<dbReference type="GO" id="GO:0005739">
    <property type="term" value="C:mitochondrion"/>
    <property type="evidence" value="ECO:0007669"/>
    <property type="project" value="TreeGrafter"/>
</dbReference>
<dbReference type="PANTHER" id="PTHR11266:SF17">
    <property type="entry name" value="PROTEIN MPV17"/>
    <property type="match status" value="1"/>
</dbReference>
<keyword evidence="9" id="KW-1185">Reference proteome</keyword>
<dbReference type="AlphaFoldDB" id="A0A1A9UIQ7"/>
<name>A0A1A9UIQ7_GLOAU</name>
<evidence type="ECO:0000313" key="8">
    <source>
        <dbReference type="EnsemblMetazoa" id="GAUT006204-PA"/>
    </source>
</evidence>
<dbReference type="Pfam" id="PF04117">
    <property type="entry name" value="Mpv17_PMP22"/>
    <property type="match status" value="1"/>
</dbReference>
<sequence length="423" mass="47726">MPIVLRLSDFVICTYDECVFTHNGLTGILVGTTVEQGSKILPTSGKHSFKTLCSYFFGGCRTAFLMGSGDLLAQHYGGAKNLRSINWIRTITYSSIGLFFIGPALTYWSNIMHPWSCVQRNRTFAVFKQIISDQVYLAPSLNLGLVCLSDITNENRYAGMERRICEKYMFVMKRHYLFWPAIQVFCTFVIQPSLKLFFANTIAIGWFAYLSIMLNNDKNAQKKVQLATESMQRRREDCGKNIVSIRPITSIVELQVEGCLKLLFLPMKDESILRQLMHSKRVETEYTFVKNFLLLLTSSRLKHIPDKTKSTSATVAPPATFIELLYAPPSMSDESFAVRGSVSVSSFHVYPPSDEASNEYFLPGLSSAVRFYMAKLANNSKQSYSASAHDLSKFSVFKTSSTGPREIASFEILIPYYGEVSMI</sequence>
<evidence type="ECO:0000256" key="4">
    <source>
        <dbReference type="ARBA" id="ARBA00022989"/>
    </source>
</evidence>
<proteinExistence type="inferred from homology"/>
<evidence type="ECO:0000256" key="5">
    <source>
        <dbReference type="ARBA" id="ARBA00023136"/>
    </source>
</evidence>
<dbReference type="GO" id="GO:0016020">
    <property type="term" value="C:membrane"/>
    <property type="evidence" value="ECO:0007669"/>
    <property type="project" value="UniProtKB-SubCell"/>
</dbReference>
<feature type="transmembrane region" description="Helical" evidence="7">
    <location>
        <begin position="196"/>
        <end position="214"/>
    </location>
</feature>
<dbReference type="EnsemblMetazoa" id="GAUT006204-RA">
    <property type="protein sequence ID" value="GAUT006204-PA"/>
    <property type="gene ID" value="GAUT006204"/>
</dbReference>
<feature type="transmembrane region" description="Helical" evidence="7">
    <location>
        <begin position="174"/>
        <end position="190"/>
    </location>
</feature>
<keyword evidence="3 7" id="KW-0812">Transmembrane</keyword>
<dbReference type="InterPro" id="IPR007248">
    <property type="entry name" value="Mpv17_PMP22"/>
</dbReference>
<organism evidence="8 9">
    <name type="scientific">Glossina austeni</name>
    <name type="common">Savannah tsetse fly</name>
    <dbReference type="NCBI Taxonomy" id="7395"/>
    <lineage>
        <taxon>Eukaryota</taxon>
        <taxon>Metazoa</taxon>
        <taxon>Ecdysozoa</taxon>
        <taxon>Arthropoda</taxon>
        <taxon>Hexapoda</taxon>
        <taxon>Insecta</taxon>
        <taxon>Pterygota</taxon>
        <taxon>Neoptera</taxon>
        <taxon>Endopterygota</taxon>
        <taxon>Diptera</taxon>
        <taxon>Brachycera</taxon>
        <taxon>Muscomorpha</taxon>
        <taxon>Hippoboscoidea</taxon>
        <taxon>Glossinidae</taxon>
        <taxon>Glossina</taxon>
    </lineage>
</organism>
<reference evidence="8" key="1">
    <citation type="submission" date="2020-05" db="UniProtKB">
        <authorList>
            <consortium name="EnsemblMetazoa"/>
        </authorList>
    </citation>
    <scope>IDENTIFICATION</scope>
    <source>
        <strain evidence="8">TTRI</strain>
    </source>
</reference>